<keyword evidence="5" id="KW-1052">Target cell membrane</keyword>
<keyword evidence="12" id="KW-1053">Target membrane</keyword>
<evidence type="ECO:0000256" key="11">
    <source>
        <dbReference type="ARBA" id="ARBA00023136"/>
    </source>
</evidence>
<dbReference type="GO" id="GO:0005576">
    <property type="term" value="C:extracellular region"/>
    <property type="evidence" value="ECO:0007669"/>
    <property type="project" value="UniProtKB-SubCell"/>
</dbReference>
<dbReference type="OrthoDB" id="3246549at2759"/>
<evidence type="ECO:0000256" key="2">
    <source>
        <dbReference type="ARBA" id="ARBA00004613"/>
    </source>
</evidence>
<dbReference type="GO" id="GO:0044218">
    <property type="term" value="C:other organism cell membrane"/>
    <property type="evidence" value="ECO:0007669"/>
    <property type="project" value="UniProtKB-KW"/>
</dbReference>
<evidence type="ECO:0000256" key="14">
    <source>
        <dbReference type="ARBA" id="ARBA00049715"/>
    </source>
</evidence>
<dbReference type="PANTHER" id="PTHR24198">
    <property type="entry name" value="ANKYRIN REPEAT AND PROTEIN KINASE DOMAIN-CONTAINING PROTEIN"/>
    <property type="match status" value="1"/>
</dbReference>
<keyword evidence="8" id="KW-0677">Repeat</keyword>
<gene>
    <name evidence="17" type="ORF">AVEN_196568_1</name>
</gene>
<reference evidence="17 18" key="1">
    <citation type="journal article" date="2019" name="Sci. Rep.">
        <title>Orb-weaving spider Araneus ventricosus genome elucidates the spidroin gene catalogue.</title>
        <authorList>
            <person name="Kono N."/>
            <person name="Nakamura H."/>
            <person name="Ohtoshi R."/>
            <person name="Moran D.A.P."/>
            <person name="Shinohara A."/>
            <person name="Yoshida Y."/>
            <person name="Fujiwara M."/>
            <person name="Mori M."/>
            <person name="Tomita M."/>
            <person name="Arakawa K."/>
        </authorList>
    </citation>
    <scope>NUCLEOTIDE SEQUENCE [LARGE SCALE GENOMIC DNA]</scope>
</reference>
<dbReference type="InterPro" id="IPR036770">
    <property type="entry name" value="Ankyrin_rpt-contain_sf"/>
</dbReference>
<dbReference type="SMART" id="SM00248">
    <property type="entry name" value="ANK"/>
    <property type="match status" value="9"/>
</dbReference>
<evidence type="ECO:0000256" key="1">
    <source>
        <dbReference type="ARBA" id="ARBA00004175"/>
    </source>
</evidence>
<keyword evidence="18" id="KW-1185">Reference proteome</keyword>
<dbReference type="EMBL" id="BGPR01003485">
    <property type="protein sequence ID" value="GBM88725.1"/>
    <property type="molecule type" value="Genomic_DNA"/>
</dbReference>
<keyword evidence="3" id="KW-0268">Exocytosis</keyword>
<dbReference type="GO" id="GO:0044231">
    <property type="term" value="C:host cell presynaptic membrane"/>
    <property type="evidence" value="ECO:0007669"/>
    <property type="project" value="UniProtKB-KW"/>
</dbReference>
<dbReference type="Proteomes" id="UP000499080">
    <property type="component" value="Unassembled WGS sequence"/>
</dbReference>
<evidence type="ECO:0000256" key="3">
    <source>
        <dbReference type="ARBA" id="ARBA00022483"/>
    </source>
</evidence>
<keyword evidence="9" id="KW-0638">Presynaptic neurotoxin</keyword>
<evidence type="ECO:0000313" key="17">
    <source>
        <dbReference type="EMBL" id="GBM88725.1"/>
    </source>
</evidence>
<comment type="similarity">
    <text evidence="13">Belongs to the cationic peptide 01 (latrotoxin) family. 03 (alpha-latrotoxin) subfamily.</text>
</comment>
<evidence type="ECO:0000313" key="18">
    <source>
        <dbReference type="Proteomes" id="UP000499080"/>
    </source>
</evidence>
<dbReference type="SUPFAM" id="SSF48403">
    <property type="entry name" value="Ankyrin repeat"/>
    <property type="match status" value="2"/>
</dbReference>
<dbReference type="AlphaFoldDB" id="A0A4Y2JFR7"/>
<feature type="repeat" description="ANK" evidence="16">
    <location>
        <begin position="97"/>
        <end position="125"/>
    </location>
</feature>
<evidence type="ECO:0000256" key="15">
    <source>
        <dbReference type="ARBA" id="ARBA00049811"/>
    </source>
</evidence>
<dbReference type="Pfam" id="PF12796">
    <property type="entry name" value="Ank_2"/>
    <property type="match status" value="2"/>
</dbReference>
<dbReference type="Gene3D" id="1.25.40.20">
    <property type="entry name" value="Ankyrin repeat-containing domain"/>
    <property type="match status" value="3"/>
</dbReference>
<comment type="caution">
    <text evidence="17">The sequence shown here is derived from an EMBL/GenBank/DDBJ whole genome shotgun (WGS) entry which is preliminary data.</text>
</comment>
<name>A0A4Y2JFR7_ARAVE</name>
<keyword evidence="6" id="KW-0800">Toxin</keyword>
<evidence type="ECO:0000256" key="13">
    <source>
        <dbReference type="ARBA" id="ARBA00049657"/>
    </source>
</evidence>
<keyword evidence="4" id="KW-0964">Secreted</keyword>
<dbReference type="PROSITE" id="PS50297">
    <property type="entry name" value="ANK_REP_REGION"/>
    <property type="match status" value="1"/>
</dbReference>
<proteinExistence type="inferred from homology"/>
<dbReference type="GO" id="GO:0090729">
    <property type="term" value="F:toxin activity"/>
    <property type="evidence" value="ECO:0007669"/>
    <property type="project" value="UniProtKB-KW"/>
</dbReference>
<evidence type="ECO:0000256" key="12">
    <source>
        <dbReference type="ARBA" id="ARBA00023298"/>
    </source>
</evidence>
<evidence type="ECO:0000256" key="5">
    <source>
        <dbReference type="ARBA" id="ARBA00022537"/>
    </source>
</evidence>
<evidence type="ECO:0000256" key="10">
    <source>
        <dbReference type="ARBA" id="ARBA00023043"/>
    </source>
</evidence>
<dbReference type="PANTHER" id="PTHR24198:SF165">
    <property type="entry name" value="ANKYRIN REPEAT-CONTAINING PROTEIN-RELATED"/>
    <property type="match status" value="1"/>
</dbReference>
<organism evidence="17 18">
    <name type="scientific">Araneus ventricosus</name>
    <name type="common">Orbweaver spider</name>
    <name type="synonym">Epeira ventricosa</name>
    <dbReference type="NCBI Taxonomy" id="182803"/>
    <lineage>
        <taxon>Eukaryota</taxon>
        <taxon>Metazoa</taxon>
        <taxon>Ecdysozoa</taxon>
        <taxon>Arthropoda</taxon>
        <taxon>Chelicerata</taxon>
        <taxon>Arachnida</taxon>
        <taxon>Araneae</taxon>
        <taxon>Araneomorphae</taxon>
        <taxon>Entelegynae</taxon>
        <taxon>Araneoidea</taxon>
        <taxon>Araneidae</taxon>
        <taxon>Araneus</taxon>
    </lineage>
</organism>
<comment type="subunit">
    <text evidence="14">Homotetramer in membranes.</text>
</comment>
<comment type="subcellular location">
    <subcellularLocation>
        <location evidence="2">Secreted</location>
    </subcellularLocation>
    <subcellularLocation>
        <location evidence="1">Target cell membrane</location>
    </subcellularLocation>
</comment>
<dbReference type="GO" id="GO:0006887">
    <property type="term" value="P:exocytosis"/>
    <property type="evidence" value="ECO:0007669"/>
    <property type="project" value="UniProtKB-KW"/>
</dbReference>
<dbReference type="PROSITE" id="PS50088">
    <property type="entry name" value="ANK_REPEAT"/>
    <property type="match status" value="1"/>
</dbReference>
<evidence type="ECO:0000256" key="7">
    <source>
        <dbReference type="ARBA" id="ARBA00022699"/>
    </source>
</evidence>
<protein>
    <recommendedName>
        <fullName evidence="15">Alpha-latrotoxin</fullName>
    </recommendedName>
</protein>
<evidence type="ECO:0000256" key="16">
    <source>
        <dbReference type="PROSITE-ProRule" id="PRU00023"/>
    </source>
</evidence>
<evidence type="ECO:0000256" key="8">
    <source>
        <dbReference type="ARBA" id="ARBA00022737"/>
    </source>
</evidence>
<evidence type="ECO:0000256" key="6">
    <source>
        <dbReference type="ARBA" id="ARBA00022656"/>
    </source>
</evidence>
<sequence>MGSVISNFYQTVGTSEATQVAVLALLRDMRVKEMSCIEWCHIEQYIINIPKGKNILSIQSENGYNLLQEAIGFNCVELVKWILNRGCDVNWGACSLPLHIAALHGTKEIVELLLKHGACVDLKARMCFPGTHNQDCKLKSCNVPGMGVPDWNSDRLQSAEYYAIDSDQSEILELLLEQKKYSWLPWHQKFPLLYLACERGAWNCTRFLVAERSDEINQCYDEYYPIHQAAMQDLKFLEILLQCGADVLVKTATQQMTVLHVVLLSGRKSAKATLQTLKMLLDHGCRELINEPDTLGNTPLHALIVRYALEESQFGYAQKNSPWDKWDMLHMARYLLQNGASPSINHQGNSALACVLRHIQDWEFRYELLEMLLENGGNPNSVGQDGSVPLMVCLAPLINKDPLQFLSHHKKVFYLNSVLLLCKYGANPNCSCRSNLTPMHILVITASECIILFKEELKNQALAFIRKLLVILLQHGLDPNVQFSEEYEHIPCGLSQNDYMRQHGFDPNIQLSQLYEHVHHTLMDMAA</sequence>
<evidence type="ECO:0000256" key="9">
    <source>
        <dbReference type="ARBA" id="ARBA00023028"/>
    </source>
</evidence>
<keyword evidence="7" id="KW-0528">Neurotoxin</keyword>
<accession>A0A4Y2JFR7</accession>
<dbReference type="InterPro" id="IPR002110">
    <property type="entry name" value="Ankyrin_rpt"/>
</dbReference>
<keyword evidence="11" id="KW-0472">Membrane</keyword>
<evidence type="ECO:0000256" key="4">
    <source>
        <dbReference type="ARBA" id="ARBA00022525"/>
    </source>
</evidence>
<keyword evidence="10 16" id="KW-0040">ANK repeat</keyword>